<sequence length="240" mass="27574">MDTIKKLHDPLHVVKFQRFCGLVPVQERKKSSTEETVKICNGTHLECINGDYLQQNGKYVLKELYGIKNNKLTDREDFRNGQLLPPYGQDDSDSDNGVGKGEGQFPFPFENNLTPHLIKNKFLYYIFRVASFLGEELFFLTFFPFVAWNVDTVVTRRTVIVWCVCMYTGQAIKDVLRWPRPSSPPVIRLETDFSQEFSMPSTHAMAGTAIPMTMLFEITSRYQDQGCPQNDTNCDTHDHA</sequence>
<dbReference type="GO" id="GO:0006670">
    <property type="term" value="P:sphingosine metabolic process"/>
    <property type="evidence" value="ECO:0007669"/>
    <property type="project" value="TreeGrafter"/>
</dbReference>
<reference evidence="7" key="2">
    <citation type="journal article" date="2021" name="Genome Biol. Evol.">
        <title>Developing a high-quality reference genome for a parasitic bivalve with doubly uniparental inheritance (Bivalvia: Unionida).</title>
        <authorList>
            <person name="Smith C.H."/>
        </authorList>
    </citation>
    <scope>NUCLEOTIDE SEQUENCE</scope>
    <source>
        <strain evidence="7">CHS0354</strain>
        <tissue evidence="7">Mantle</tissue>
    </source>
</reference>
<dbReference type="GO" id="GO:0005789">
    <property type="term" value="C:endoplasmic reticulum membrane"/>
    <property type="evidence" value="ECO:0007669"/>
    <property type="project" value="UniProtKB-SubCell"/>
</dbReference>
<evidence type="ECO:0000313" key="7">
    <source>
        <dbReference type="EMBL" id="KAK3591140.1"/>
    </source>
</evidence>
<keyword evidence="4" id="KW-0256">Endoplasmic reticulum</keyword>
<protein>
    <recommendedName>
        <fullName evidence="9">Sphingosine-1-phosphate phosphatase 2</fullName>
    </recommendedName>
</protein>
<evidence type="ECO:0000256" key="4">
    <source>
        <dbReference type="ARBA" id="ARBA00022824"/>
    </source>
</evidence>
<evidence type="ECO:0000256" key="6">
    <source>
        <dbReference type="ARBA" id="ARBA00023136"/>
    </source>
</evidence>
<keyword evidence="2" id="KW-0812">Transmembrane</keyword>
<evidence type="ECO:0000256" key="2">
    <source>
        <dbReference type="ARBA" id="ARBA00022692"/>
    </source>
</evidence>
<name>A0AAE0SFL2_9BIVA</name>
<dbReference type="Proteomes" id="UP001195483">
    <property type="component" value="Unassembled WGS sequence"/>
</dbReference>
<gene>
    <name evidence="7" type="ORF">CHS0354_040206</name>
</gene>
<dbReference type="EMBL" id="JAEAOA010002331">
    <property type="protein sequence ID" value="KAK3591140.1"/>
    <property type="molecule type" value="Genomic_DNA"/>
</dbReference>
<organism evidence="7 8">
    <name type="scientific">Potamilus streckersoni</name>
    <dbReference type="NCBI Taxonomy" id="2493646"/>
    <lineage>
        <taxon>Eukaryota</taxon>
        <taxon>Metazoa</taxon>
        <taxon>Spiralia</taxon>
        <taxon>Lophotrochozoa</taxon>
        <taxon>Mollusca</taxon>
        <taxon>Bivalvia</taxon>
        <taxon>Autobranchia</taxon>
        <taxon>Heteroconchia</taxon>
        <taxon>Palaeoheterodonta</taxon>
        <taxon>Unionida</taxon>
        <taxon>Unionoidea</taxon>
        <taxon>Unionidae</taxon>
        <taxon>Ambleminae</taxon>
        <taxon>Lampsilini</taxon>
        <taxon>Potamilus</taxon>
    </lineage>
</organism>
<comment type="subcellular location">
    <subcellularLocation>
        <location evidence="1">Endoplasmic reticulum membrane</location>
        <topology evidence="1">Multi-pass membrane protein</topology>
    </subcellularLocation>
</comment>
<dbReference type="InterPro" id="IPR036938">
    <property type="entry name" value="PAP2/HPO_sf"/>
</dbReference>
<keyword evidence="8" id="KW-1185">Reference proteome</keyword>
<dbReference type="PANTHER" id="PTHR14969:SF28">
    <property type="entry name" value="DIHYDROSPHINGOSINE 1-PHOSPHATE PHOSPHATASE LCB3-RELATED"/>
    <property type="match status" value="1"/>
</dbReference>
<evidence type="ECO:0000256" key="5">
    <source>
        <dbReference type="ARBA" id="ARBA00022989"/>
    </source>
</evidence>
<comment type="caution">
    <text evidence="7">The sequence shown here is derived from an EMBL/GenBank/DDBJ whole genome shotgun (WGS) entry which is preliminary data.</text>
</comment>
<evidence type="ECO:0000313" key="8">
    <source>
        <dbReference type="Proteomes" id="UP001195483"/>
    </source>
</evidence>
<keyword evidence="3" id="KW-0378">Hydrolase</keyword>
<dbReference type="GO" id="GO:0042392">
    <property type="term" value="F:sphingosine-1-phosphate phosphatase activity"/>
    <property type="evidence" value="ECO:0007669"/>
    <property type="project" value="TreeGrafter"/>
</dbReference>
<dbReference type="PANTHER" id="PTHR14969">
    <property type="entry name" value="SPHINGOSINE-1-PHOSPHATE PHOSPHOHYDROLASE"/>
    <property type="match status" value="1"/>
</dbReference>
<reference evidence="7" key="1">
    <citation type="journal article" date="2021" name="Genome Biol. Evol.">
        <title>A High-Quality Reference Genome for a Parasitic Bivalve with Doubly Uniparental Inheritance (Bivalvia: Unionida).</title>
        <authorList>
            <person name="Smith C.H."/>
        </authorList>
    </citation>
    <scope>NUCLEOTIDE SEQUENCE</scope>
    <source>
        <strain evidence="7">CHS0354</strain>
    </source>
</reference>
<dbReference type="AlphaFoldDB" id="A0AAE0SFL2"/>
<accession>A0AAE0SFL2</accession>
<keyword evidence="5" id="KW-1133">Transmembrane helix</keyword>
<reference evidence="7" key="3">
    <citation type="submission" date="2023-05" db="EMBL/GenBank/DDBJ databases">
        <authorList>
            <person name="Smith C.H."/>
        </authorList>
    </citation>
    <scope>NUCLEOTIDE SEQUENCE</scope>
    <source>
        <strain evidence="7">CHS0354</strain>
        <tissue evidence="7">Mantle</tissue>
    </source>
</reference>
<proteinExistence type="predicted"/>
<evidence type="ECO:0000256" key="1">
    <source>
        <dbReference type="ARBA" id="ARBA00004477"/>
    </source>
</evidence>
<evidence type="ECO:0008006" key="9">
    <source>
        <dbReference type="Google" id="ProtNLM"/>
    </source>
</evidence>
<keyword evidence="6" id="KW-0472">Membrane</keyword>
<evidence type="ECO:0000256" key="3">
    <source>
        <dbReference type="ARBA" id="ARBA00022801"/>
    </source>
</evidence>
<dbReference type="SUPFAM" id="SSF48317">
    <property type="entry name" value="Acid phosphatase/Vanadium-dependent haloperoxidase"/>
    <property type="match status" value="1"/>
</dbReference>